<dbReference type="PROSITE" id="PS51257">
    <property type="entry name" value="PROKAR_LIPOPROTEIN"/>
    <property type="match status" value="1"/>
</dbReference>
<dbReference type="EMBL" id="QUOV01000001">
    <property type="protein sequence ID" value="REL34910.1"/>
    <property type="molecule type" value="Genomic_DNA"/>
</dbReference>
<name>A0A3E0UDJ8_9GAMM</name>
<reference evidence="1 2" key="1">
    <citation type="submission" date="2018-08" db="EMBL/GenBank/DDBJ databases">
        <title>Thalassotalea euphylliae genome.</title>
        <authorList>
            <person name="Summers S."/>
            <person name="Rice S.A."/>
            <person name="Freckelton M.L."/>
            <person name="Nedved B.T."/>
            <person name="Hadfield M.G."/>
        </authorList>
    </citation>
    <scope>NUCLEOTIDE SEQUENCE [LARGE SCALE GENOMIC DNA]</scope>
    <source>
        <strain evidence="1 2">H2</strain>
    </source>
</reference>
<evidence type="ECO:0000313" key="1">
    <source>
        <dbReference type="EMBL" id="REL34910.1"/>
    </source>
</evidence>
<dbReference type="RefSeq" id="WP_115999584.1">
    <property type="nucleotide sequence ID" value="NZ_QUOV01000001.1"/>
</dbReference>
<gene>
    <name evidence="1" type="ORF">DXX92_05765</name>
</gene>
<sequence>MKVFNTYLLLLTIFITSCKSGEQKDVIKEEPTPLPESQTSLKINSGGYSWWSGEYLQQSKIDSDNFYVTGVGVNNNSSQQWLTKFTLNEKGFNLVNKVDLLSKFKADEHNSPSVLTIEDYILVALTGHGDDFDPEVANKVIVYSGKKIDSMETTVLDTDAPSTYVSLVAIGDDILLFSRIEQKGLSYSVSSDFGKSWSKFRSVLGRGYYADVKVDPTSQELYFFIGVHPNNPKSSIKVARAYFNGDQILPFHIEDANEQGVLKGSSYTNVYTAPIEHDARIVVAKHIRSIGGEKLCIC</sequence>
<dbReference type="Proteomes" id="UP000256999">
    <property type="component" value="Unassembled WGS sequence"/>
</dbReference>
<evidence type="ECO:0008006" key="3">
    <source>
        <dbReference type="Google" id="ProtNLM"/>
    </source>
</evidence>
<dbReference type="AlphaFoldDB" id="A0A3E0UDJ8"/>
<protein>
    <recommendedName>
        <fullName evidence="3">Exo-alpha-sialidase</fullName>
    </recommendedName>
</protein>
<comment type="caution">
    <text evidence="1">The sequence shown here is derived from an EMBL/GenBank/DDBJ whole genome shotgun (WGS) entry which is preliminary data.</text>
</comment>
<proteinExistence type="predicted"/>
<organism evidence="1 2">
    <name type="scientific">Thalassotalea euphylliae</name>
    <dbReference type="NCBI Taxonomy" id="1655234"/>
    <lineage>
        <taxon>Bacteria</taxon>
        <taxon>Pseudomonadati</taxon>
        <taxon>Pseudomonadota</taxon>
        <taxon>Gammaproteobacteria</taxon>
        <taxon>Alteromonadales</taxon>
        <taxon>Colwelliaceae</taxon>
        <taxon>Thalassotalea</taxon>
    </lineage>
</organism>
<dbReference type="OrthoDB" id="6381507at2"/>
<evidence type="ECO:0000313" key="2">
    <source>
        <dbReference type="Proteomes" id="UP000256999"/>
    </source>
</evidence>
<accession>A0A3E0UDJ8</accession>